<dbReference type="InterPro" id="IPR057326">
    <property type="entry name" value="KR_dom"/>
</dbReference>
<dbReference type="PRINTS" id="PR01397">
    <property type="entry name" value="DHBDHDRGNASE"/>
</dbReference>
<dbReference type="Gene3D" id="3.40.50.720">
    <property type="entry name" value="NAD(P)-binding Rossmann-like Domain"/>
    <property type="match status" value="1"/>
</dbReference>
<evidence type="ECO:0000313" key="5">
    <source>
        <dbReference type="EMBL" id="WQH16676.1"/>
    </source>
</evidence>
<dbReference type="NCBIfam" id="TIGR04316">
    <property type="entry name" value="dhbA_paeA"/>
    <property type="match status" value="1"/>
</dbReference>
<dbReference type="InterPro" id="IPR036291">
    <property type="entry name" value="NAD(P)-bd_dom_sf"/>
</dbReference>
<gene>
    <name evidence="5" type="primary">dhbA</name>
    <name evidence="5" type="ORF">SR882_01895</name>
</gene>
<keyword evidence="2 5" id="KW-0560">Oxidoreductase</keyword>
<name>A0ABZ0YZP3_9GAMM</name>
<dbReference type="PROSITE" id="PS00061">
    <property type="entry name" value="ADH_SHORT"/>
    <property type="match status" value="1"/>
</dbReference>
<dbReference type="NCBIfam" id="NF006074">
    <property type="entry name" value="PRK08220.1"/>
    <property type="match status" value="1"/>
</dbReference>
<dbReference type="PRINTS" id="PR00080">
    <property type="entry name" value="SDRFAMILY"/>
</dbReference>
<dbReference type="SUPFAM" id="SSF51735">
    <property type="entry name" value="NAD(P)-binding Rossmann-fold domains"/>
    <property type="match status" value="1"/>
</dbReference>
<evidence type="ECO:0000259" key="4">
    <source>
        <dbReference type="SMART" id="SM00822"/>
    </source>
</evidence>
<accession>A0ABZ0YZP3</accession>
<dbReference type="EC" id="1.3.1.28" evidence="3"/>
<dbReference type="GO" id="GO:0008667">
    <property type="term" value="F:2,3-dihydro-2,3-dihydroxybenzoate dehydrogenase activity"/>
    <property type="evidence" value="ECO:0007669"/>
    <property type="project" value="UniProtKB-EC"/>
</dbReference>
<keyword evidence="6" id="KW-1185">Reference proteome</keyword>
<protein>
    <recommendedName>
        <fullName evidence="3">2,3-dihydro-2,3-dihydroxybenzoate dehydrogenase</fullName>
        <ecNumber evidence="3">1.3.1.28</ecNumber>
    </recommendedName>
</protein>
<dbReference type="PANTHER" id="PTHR42760:SF115">
    <property type="entry name" value="3-OXOACYL-[ACYL-CARRIER-PROTEIN] REDUCTASE FABG"/>
    <property type="match status" value="1"/>
</dbReference>
<evidence type="ECO:0000256" key="3">
    <source>
        <dbReference type="NCBIfam" id="TIGR04316"/>
    </source>
</evidence>
<evidence type="ECO:0000256" key="2">
    <source>
        <dbReference type="ARBA" id="ARBA00023002"/>
    </source>
</evidence>
<dbReference type="SMART" id="SM00822">
    <property type="entry name" value="PKS_KR"/>
    <property type="match status" value="1"/>
</dbReference>
<dbReference type="InterPro" id="IPR003560">
    <property type="entry name" value="DHB_DH"/>
</dbReference>
<sequence>MSDRRPDAADSADEDEWRGRRVWVTGAGRGIGRAVAQRFQALGCAVVGFDRHFDEADEPDEPGLRRVTLDVSNSAAVDATSRKLIEQAAGVDVLVNVAGVLRPGPLESMADADWRQTFDVNVTGAFHLLRAVSPVFRRQGHGCVVAVSSNAARVPRVGMAAYGASKAALTSLTLSTGLELASSNVRCNVVSPGSTRTPMLESLWDDGLGERTTIAGDPERYRLGIPLGRLGQPEDVVEAVVFLASSRARHITLQDLVVDGGATLGA</sequence>
<evidence type="ECO:0000313" key="6">
    <source>
        <dbReference type="Proteomes" id="UP001327459"/>
    </source>
</evidence>
<feature type="domain" description="Ketoreductase" evidence="4">
    <location>
        <begin position="20"/>
        <end position="195"/>
    </location>
</feature>
<dbReference type="RefSeq" id="WP_322521665.1">
    <property type="nucleotide sequence ID" value="NZ_CP140153.1"/>
</dbReference>
<organism evidence="5 6">
    <name type="scientific">Guyparkeria halophila</name>
    <dbReference type="NCBI Taxonomy" id="47960"/>
    <lineage>
        <taxon>Bacteria</taxon>
        <taxon>Pseudomonadati</taxon>
        <taxon>Pseudomonadota</taxon>
        <taxon>Gammaproteobacteria</taxon>
        <taxon>Chromatiales</taxon>
        <taxon>Thioalkalibacteraceae</taxon>
        <taxon>Guyparkeria</taxon>
    </lineage>
</organism>
<dbReference type="PANTHER" id="PTHR42760">
    <property type="entry name" value="SHORT-CHAIN DEHYDROGENASES/REDUCTASES FAMILY MEMBER"/>
    <property type="match status" value="1"/>
</dbReference>
<comment type="similarity">
    <text evidence="1">Belongs to the short-chain dehydrogenases/reductases (SDR) family.</text>
</comment>
<reference evidence="5 6" key="1">
    <citation type="submission" date="2023-11" db="EMBL/GenBank/DDBJ databases">
        <title>MicrobeMod: A computational toolkit for identifying prokaryotic methylation and restriction-modification with nanopore sequencing.</title>
        <authorList>
            <person name="Crits-Christoph A."/>
            <person name="Kang S.C."/>
            <person name="Lee H."/>
            <person name="Ostrov N."/>
        </authorList>
    </citation>
    <scope>NUCLEOTIDE SEQUENCE [LARGE SCALE GENOMIC DNA]</scope>
    <source>
        <strain evidence="5 6">ATCC 49870</strain>
    </source>
</reference>
<dbReference type="InterPro" id="IPR020904">
    <property type="entry name" value="Sc_DH/Rdtase_CS"/>
</dbReference>
<dbReference type="EMBL" id="CP140153">
    <property type="protein sequence ID" value="WQH16676.1"/>
    <property type="molecule type" value="Genomic_DNA"/>
</dbReference>
<dbReference type="Proteomes" id="UP001327459">
    <property type="component" value="Chromosome"/>
</dbReference>
<proteinExistence type="inferred from homology"/>
<dbReference type="Pfam" id="PF13561">
    <property type="entry name" value="adh_short_C2"/>
    <property type="match status" value="1"/>
</dbReference>
<dbReference type="InterPro" id="IPR002347">
    <property type="entry name" value="SDR_fam"/>
</dbReference>
<evidence type="ECO:0000256" key="1">
    <source>
        <dbReference type="ARBA" id="ARBA00006484"/>
    </source>
</evidence>